<comment type="caution">
    <text evidence="3">The sequence shown here is derived from an EMBL/GenBank/DDBJ whole genome shotgun (WGS) entry which is preliminary data.</text>
</comment>
<dbReference type="EMBL" id="JBFOLJ010000023">
    <property type="protein sequence ID" value="KAL2459345.1"/>
    <property type="molecule type" value="Genomic_DNA"/>
</dbReference>
<dbReference type="AlphaFoldDB" id="A0ABD1P636"/>
<organism evidence="3 4">
    <name type="scientific">Forsythia ovata</name>
    <dbReference type="NCBI Taxonomy" id="205694"/>
    <lineage>
        <taxon>Eukaryota</taxon>
        <taxon>Viridiplantae</taxon>
        <taxon>Streptophyta</taxon>
        <taxon>Embryophyta</taxon>
        <taxon>Tracheophyta</taxon>
        <taxon>Spermatophyta</taxon>
        <taxon>Magnoliopsida</taxon>
        <taxon>eudicotyledons</taxon>
        <taxon>Gunneridae</taxon>
        <taxon>Pentapetalae</taxon>
        <taxon>asterids</taxon>
        <taxon>lamiids</taxon>
        <taxon>Lamiales</taxon>
        <taxon>Oleaceae</taxon>
        <taxon>Forsythieae</taxon>
        <taxon>Forsythia</taxon>
    </lineage>
</organism>
<evidence type="ECO:0000256" key="2">
    <source>
        <dbReference type="SAM" id="Phobius"/>
    </source>
</evidence>
<sequence length="155" mass="17418">MFRTPYKFRSFVRLFNLIMKPLVVLFIASLLILGTCQAQDEITSAKKLFNLMMKALVLFIASLLILGTCQAQDEISSAKKFPMKNRHLLSDINGKGAVVNKKYSQATDQSTKAYKGAKSKANKINDEDDSSSGTDTHRYFMDQDKPNINPPRHSP</sequence>
<name>A0ABD1P636_9LAMI</name>
<gene>
    <name evidence="3" type="ORF">Fot_55034</name>
</gene>
<proteinExistence type="predicted"/>
<evidence type="ECO:0000313" key="4">
    <source>
        <dbReference type="Proteomes" id="UP001604277"/>
    </source>
</evidence>
<feature type="compositionally biased region" description="Basic and acidic residues" evidence="1">
    <location>
        <begin position="135"/>
        <end position="145"/>
    </location>
</feature>
<evidence type="ECO:0000256" key="1">
    <source>
        <dbReference type="SAM" id="MobiDB-lite"/>
    </source>
</evidence>
<protein>
    <submittedName>
        <fullName evidence="3">Uncharacterized protein</fullName>
    </submittedName>
</protein>
<reference evidence="4" key="1">
    <citation type="submission" date="2024-07" db="EMBL/GenBank/DDBJ databases">
        <title>Two chromosome-level genome assemblies of Korean endemic species Abeliophyllum distichum and Forsythia ovata (Oleaceae).</title>
        <authorList>
            <person name="Jang H."/>
        </authorList>
    </citation>
    <scope>NUCLEOTIDE SEQUENCE [LARGE SCALE GENOMIC DNA]</scope>
</reference>
<accession>A0ABD1P636</accession>
<keyword evidence="2" id="KW-0812">Transmembrane</keyword>
<dbReference type="Proteomes" id="UP001604277">
    <property type="component" value="Unassembled WGS sequence"/>
</dbReference>
<evidence type="ECO:0000313" key="3">
    <source>
        <dbReference type="EMBL" id="KAL2459345.1"/>
    </source>
</evidence>
<feature type="region of interest" description="Disordered" evidence="1">
    <location>
        <begin position="110"/>
        <end position="155"/>
    </location>
</feature>
<feature type="transmembrane region" description="Helical" evidence="2">
    <location>
        <begin position="48"/>
        <end position="69"/>
    </location>
</feature>
<keyword evidence="4" id="KW-1185">Reference proteome</keyword>
<keyword evidence="2" id="KW-1133">Transmembrane helix</keyword>
<keyword evidence="2" id="KW-0472">Membrane</keyword>